<dbReference type="EMBL" id="JXXE01000156">
    <property type="protein sequence ID" value="KIZ45282.1"/>
    <property type="molecule type" value="Genomic_DNA"/>
</dbReference>
<protein>
    <submittedName>
        <fullName evidence="2">Divalent cation transporter</fullName>
    </submittedName>
</protein>
<dbReference type="Gene3D" id="1.20.1600.10">
    <property type="entry name" value="Outer membrane efflux proteins (OEP)"/>
    <property type="match status" value="1"/>
</dbReference>
<comment type="caution">
    <text evidence="2">The sequence shown here is derived from an EMBL/GenBank/DDBJ whole genome shotgun (WGS) entry which is preliminary data.</text>
</comment>
<name>A0A0D7F0R6_RHOPL</name>
<dbReference type="RefSeq" id="WP_080900952.1">
    <property type="nucleotide sequence ID" value="NZ_JXXE01000156.1"/>
</dbReference>
<dbReference type="Proteomes" id="UP000032515">
    <property type="component" value="Unassembled WGS sequence"/>
</dbReference>
<organism evidence="2 3">
    <name type="scientific">Rhodopseudomonas palustris</name>
    <dbReference type="NCBI Taxonomy" id="1076"/>
    <lineage>
        <taxon>Bacteria</taxon>
        <taxon>Pseudomonadati</taxon>
        <taxon>Pseudomonadota</taxon>
        <taxon>Alphaproteobacteria</taxon>
        <taxon>Hyphomicrobiales</taxon>
        <taxon>Nitrobacteraceae</taxon>
        <taxon>Rhodopseudomonas</taxon>
    </lineage>
</organism>
<dbReference type="SUPFAM" id="SSF56954">
    <property type="entry name" value="Outer membrane efflux proteins (OEP)"/>
    <property type="match status" value="1"/>
</dbReference>
<evidence type="ECO:0000313" key="2">
    <source>
        <dbReference type="EMBL" id="KIZ45282.1"/>
    </source>
</evidence>
<dbReference type="PANTHER" id="PTHR30203">
    <property type="entry name" value="OUTER MEMBRANE CATION EFFLUX PROTEIN"/>
    <property type="match status" value="1"/>
</dbReference>
<accession>A0A0D7F0R6</accession>
<reference evidence="2 3" key="1">
    <citation type="submission" date="2014-11" db="EMBL/GenBank/DDBJ databases">
        <title>Genomics and ecophysiology of heterotrophic nitrogen fixing bacteria isolated from estuarine surface water.</title>
        <authorList>
            <person name="Bentzon-Tilia M."/>
            <person name="Severin I."/>
            <person name="Hansen L.H."/>
            <person name="Riemann L."/>
        </authorList>
    </citation>
    <scope>NUCLEOTIDE SEQUENCE [LARGE SCALE GENOMIC DNA]</scope>
    <source>
        <strain evidence="2 3">BAL398</strain>
    </source>
</reference>
<dbReference type="InterPro" id="IPR010131">
    <property type="entry name" value="MdtP/NodT-like"/>
</dbReference>
<dbReference type="AlphaFoldDB" id="A0A0D7F0R6"/>
<evidence type="ECO:0000256" key="1">
    <source>
        <dbReference type="ARBA" id="ARBA00007613"/>
    </source>
</evidence>
<dbReference type="PATRIC" id="fig|1076.23.peg.880"/>
<evidence type="ECO:0000313" key="3">
    <source>
        <dbReference type="Proteomes" id="UP000032515"/>
    </source>
</evidence>
<sequence>MDPIGRSALIRTVATSLVAFGLMMGPIYGGAVEAQTLTMRAALQRALVANPRLTAAERDIGLAKGAHIQSGTLANPELSFEQDNAFGSRSYRGTRSAETTLQISQLFELFGKRDARIAAGRAAVETAAIQRKAVRLEILSETAIAFLNVLGLQHRIAILDEQIAAIDKITPMLQRRVDAGASSPAETGRAEVASALVKADWERAAAALASARRDLAVLMGDTAAKFSKVSGRLDRIGRPPAFAAVVAAIEANPQLMRWTAVFAQRNAELLRARLKPYPDVRVGAGWRHFNETNDDAVRLSVSIPIPLFDQNQGDILAAQENLAKTRAERDANRNTLIVMAGRAYDSLQGARRELAILRKTAIPRSRQASDAILEGYGQGRYTLLEVLDAEATVAQARLREQEAQQNFHIAVATIEGLVGNPFALAGNNTR</sequence>
<dbReference type="PANTHER" id="PTHR30203:SF24">
    <property type="entry name" value="BLR4935 PROTEIN"/>
    <property type="match status" value="1"/>
</dbReference>
<dbReference type="GO" id="GO:0015562">
    <property type="term" value="F:efflux transmembrane transporter activity"/>
    <property type="evidence" value="ECO:0007669"/>
    <property type="project" value="InterPro"/>
</dbReference>
<comment type="similarity">
    <text evidence="1">Belongs to the outer membrane factor (OMF) (TC 1.B.17) family.</text>
</comment>
<proteinExistence type="inferred from homology"/>
<dbReference type="NCBIfam" id="NF045679">
    <property type="entry name" value="DiMtlExpIhpA"/>
    <property type="match status" value="1"/>
</dbReference>
<dbReference type="InterPro" id="IPR003423">
    <property type="entry name" value="OMP_efflux"/>
</dbReference>
<gene>
    <name evidence="2" type="ORF">OO17_08100</name>
</gene>
<dbReference type="Pfam" id="PF02321">
    <property type="entry name" value="OEP"/>
    <property type="match status" value="2"/>
</dbReference>